<dbReference type="CDD" id="cd13646">
    <property type="entry name" value="PBP2_EcHMBS_like"/>
    <property type="match status" value="1"/>
</dbReference>
<dbReference type="FunFam" id="3.40.190.10:FF:000004">
    <property type="entry name" value="Porphobilinogen deaminase"/>
    <property type="match status" value="1"/>
</dbReference>
<dbReference type="PROSITE" id="PS00533">
    <property type="entry name" value="PORPHOBILINOGEN_DEAM"/>
    <property type="match status" value="1"/>
</dbReference>
<proteinExistence type="inferred from homology"/>
<name>A0A451D2B4_9GAMM</name>
<keyword evidence="6 8" id="KW-0627">Porphyrin biosynthesis</keyword>
<sequence>MSDKILKIVTRKSPLALWQAQYVKKHLLEHYPSLNIKLIPIITRGDMILNTSLTVIGGKGVFVKELERMILNGDADIAVHSVKDIPMSFPKGLGLVTICKREDPRDAFISNKYKLVDSLPYNAIVGTSSLRRRCQLNACRPDVLVHLLRGNIETRLRKLDSGAYDAIILAVAGLKRLNLTHRICQIMTIEASLPAVGQGAIGIECRLDDWRTIDLLSILQHNDTSDQITAERAMNARLAGNCNVPIGSYAILNGDNLYLRGLVSTLDGNKIIRGECRGPRKDAEKIGIFLAEYLLDHGADKILNSISSKIVY</sequence>
<evidence type="ECO:0000256" key="1">
    <source>
        <dbReference type="ARBA" id="ARBA00002869"/>
    </source>
</evidence>
<dbReference type="InterPro" id="IPR036803">
    <property type="entry name" value="Porphobilinogen_deaminase_C_sf"/>
</dbReference>
<dbReference type="EMBL" id="LR217703">
    <property type="protein sequence ID" value="VFP79774.1"/>
    <property type="molecule type" value="Genomic_DNA"/>
</dbReference>
<comment type="cofactor">
    <cofactor evidence="8">
        <name>dipyrromethane</name>
        <dbReference type="ChEBI" id="CHEBI:60342"/>
    </cofactor>
    <text evidence="8">Binds 1 dipyrromethane group covalently.</text>
</comment>
<dbReference type="HAMAP" id="MF_00260">
    <property type="entry name" value="Porphobil_deam"/>
    <property type="match status" value="1"/>
</dbReference>
<feature type="modified residue" description="S-(dipyrrolylmethanemethyl)cysteine" evidence="8">
    <location>
        <position position="242"/>
    </location>
</feature>
<comment type="pathway">
    <text evidence="2">Porphyrin-containing compound metabolism; protoporphyrin-IX biosynthesis; coproporphyrinogen-III from 5-aminolevulinate: step 2/4.</text>
</comment>
<dbReference type="FunFam" id="3.30.160.40:FF:000002">
    <property type="entry name" value="Porphobilinogen deaminase"/>
    <property type="match status" value="1"/>
</dbReference>
<evidence type="ECO:0000313" key="12">
    <source>
        <dbReference type="Proteomes" id="UP000294412"/>
    </source>
</evidence>
<dbReference type="GO" id="GO:0006782">
    <property type="term" value="P:protoporphyrinogen IX biosynthetic process"/>
    <property type="evidence" value="ECO:0007669"/>
    <property type="project" value="UniProtKB-UniRule"/>
</dbReference>
<evidence type="ECO:0000256" key="2">
    <source>
        <dbReference type="ARBA" id="ARBA00004735"/>
    </source>
</evidence>
<dbReference type="GO" id="GO:0005737">
    <property type="term" value="C:cytoplasm"/>
    <property type="evidence" value="ECO:0007669"/>
    <property type="project" value="UniProtKB-UniRule"/>
</dbReference>
<evidence type="ECO:0000259" key="10">
    <source>
        <dbReference type="Pfam" id="PF03900"/>
    </source>
</evidence>
<dbReference type="EC" id="2.5.1.61" evidence="8"/>
<dbReference type="RefSeq" id="WP_157993534.1">
    <property type="nucleotide sequence ID" value="NZ_LR217703.1"/>
</dbReference>
<gene>
    <name evidence="8 11" type="primary">hemC</name>
    <name evidence="11" type="ORF">ERCICUMA2628_314</name>
</gene>
<dbReference type="GO" id="GO:0004418">
    <property type="term" value="F:hydroxymethylbilane synthase activity"/>
    <property type="evidence" value="ECO:0007669"/>
    <property type="project" value="UniProtKB-UniRule"/>
</dbReference>
<reference evidence="11 12" key="1">
    <citation type="submission" date="2019-02" db="EMBL/GenBank/DDBJ databases">
        <authorList>
            <person name="Manzano-Marin A."/>
            <person name="Manzano-Marin A."/>
        </authorList>
    </citation>
    <scope>NUCLEOTIDE SEQUENCE [LARGE SCALE GENOMIC DNA]</scope>
    <source>
        <strain evidence="11 12">ErCicuneomaculata</strain>
    </source>
</reference>
<dbReference type="PIRSF" id="PIRSF001438">
    <property type="entry name" value="4pyrrol_synth_OHMeBilane_synth"/>
    <property type="match status" value="1"/>
</dbReference>
<dbReference type="PANTHER" id="PTHR11557:SF0">
    <property type="entry name" value="PORPHOBILINOGEN DEAMINASE"/>
    <property type="match status" value="1"/>
</dbReference>
<evidence type="ECO:0000256" key="7">
    <source>
        <dbReference type="ARBA" id="ARBA00048169"/>
    </source>
</evidence>
<evidence type="ECO:0000256" key="5">
    <source>
        <dbReference type="ARBA" id="ARBA00022679"/>
    </source>
</evidence>
<evidence type="ECO:0000256" key="4">
    <source>
        <dbReference type="ARBA" id="ARBA00011245"/>
    </source>
</evidence>
<dbReference type="NCBIfam" id="TIGR00212">
    <property type="entry name" value="hemC"/>
    <property type="match status" value="1"/>
</dbReference>
<evidence type="ECO:0000256" key="6">
    <source>
        <dbReference type="ARBA" id="ARBA00023244"/>
    </source>
</evidence>
<dbReference type="UniPathway" id="UPA00251">
    <property type="reaction ID" value="UER00319"/>
</dbReference>
<dbReference type="InterPro" id="IPR000860">
    <property type="entry name" value="HemC"/>
</dbReference>
<organism evidence="11 12">
    <name type="scientific">Candidatus Erwinia haradaeae</name>
    <dbReference type="NCBI Taxonomy" id="1922217"/>
    <lineage>
        <taxon>Bacteria</taxon>
        <taxon>Pseudomonadati</taxon>
        <taxon>Pseudomonadota</taxon>
        <taxon>Gammaproteobacteria</taxon>
        <taxon>Enterobacterales</taxon>
        <taxon>Erwiniaceae</taxon>
        <taxon>Erwinia</taxon>
    </lineage>
</organism>
<comment type="function">
    <text evidence="1 8">Tetrapolymerization of the monopyrrole PBG into the hydroxymethylbilane pre-uroporphyrinogen in several discrete steps.</text>
</comment>
<keyword evidence="5 8" id="KW-0808">Transferase</keyword>
<comment type="subunit">
    <text evidence="4 8">Monomer.</text>
</comment>
<dbReference type="SUPFAM" id="SSF53850">
    <property type="entry name" value="Periplasmic binding protein-like II"/>
    <property type="match status" value="1"/>
</dbReference>
<dbReference type="Pfam" id="PF03900">
    <property type="entry name" value="Porphobil_deamC"/>
    <property type="match status" value="1"/>
</dbReference>
<comment type="catalytic activity">
    <reaction evidence="7 8">
        <text>4 porphobilinogen + H2O = hydroxymethylbilane + 4 NH4(+)</text>
        <dbReference type="Rhea" id="RHEA:13185"/>
        <dbReference type="ChEBI" id="CHEBI:15377"/>
        <dbReference type="ChEBI" id="CHEBI:28938"/>
        <dbReference type="ChEBI" id="CHEBI:57845"/>
        <dbReference type="ChEBI" id="CHEBI:58126"/>
        <dbReference type="EC" id="2.5.1.61"/>
    </reaction>
</comment>
<dbReference type="SUPFAM" id="SSF54782">
    <property type="entry name" value="Porphobilinogen deaminase (hydroxymethylbilane synthase), C-terminal domain"/>
    <property type="match status" value="1"/>
</dbReference>
<protein>
    <recommendedName>
        <fullName evidence="8">Porphobilinogen deaminase</fullName>
        <shortName evidence="8">PBG</shortName>
        <ecNumber evidence="8">2.5.1.61</ecNumber>
    </recommendedName>
    <alternativeName>
        <fullName evidence="8">Hydroxymethylbilane synthase</fullName>
        <shortName evidence="8">HMBS</shortName>
    </alternativeName>
    <alternativeName>
        <fullName evidence="8">Pre-uroporphyrinogen synthase</fullName>
    </alternativeName>
</protein>
<dbReference type="Gene3D" id="3.40.190.10">
    <property type="entry name" value="Periplasmic binding protein-like II"/>
    <property type="match status" value="2"/>
</dbReference>
<evidence type="ECO:0000256" key="3">
    <source>
        <dbReference type="ARBA" id="ARBA00005638"/>
    </source>
</evidence>
<dbReference type="InterPro" id="IPR022417">
    <property type="entry name" value="Porphobilin_deaminase_N"/>
</dbReference>
<evidence type="ECO:0000256" key="8">
    <source>
        <dbReference type="HAMAP-Rule" id="MF_00260"/>
    </source>
</evidence>
<dbReference type="FunFam" id="3.40.190.10:FF:000005">
    <property type="entry name" value="Porphobilinogen deaminase"/>
    <property type="match status" value="1"/>
</dbReference>
<dbReference type="PANTHER" id="PTHR11557">
    <property type="entry name" value="PORPHOBILINOGEN DEAMINASE"/>
    <property type="match status" value="1"/>
</dbReference>
<dbReference type="Pfam" id="PF01379">
    <property type="entry name" value="Porphobil_deam"/>
    <property type="match status" value="1"/>
</dbReference>
<dbReference type="InterPro" id="IPR022418">
    <property type="entry name" value="Porphobilinogen_deaminase_C"/>
</dbReference>
<feature type="domain" description="Porphobilinogen deaminase C-terminal" evidence="10">
    <location>
        <begin position="228"/>
        <end position="295"/>
    </location>
</feature>
<dbReference type="PRINTS" id="PR00151">
    <property type="entry name" value="PORPHBDMNASE"/>
</dbReference>
<dbReference type="AlphaFoldDB" id="A0A451D2B4"/>
<dbReference type="OrthoDB" id="9810298at2"/>
<dbReference type="InterPro" id="IPR022419">
    <property type="entry name" value="Porphobilin_deaminase_cofac_BS"/>
</dbReference>
<dbReference type="Proteomes" id="UP000294412">
    <property type="component" value="Chromosome"/>
</dbReference>
<dbReference type="Gene3D" id="3.30.160.40">
    <property type="entry name" value="Porphobilinogen deaminase, C-terminal domain"/>
    <property type="match status" value="1"/>
</dbReference>
<evidence type="ECO:0000259" key="9">
    <source>
        <dbReference type="Pfam" id="PF01379"/>
    </source>
</evidence>
<accession>A0A451D2B4</accession>
<evidence type="ECO:0000313" key="11">
    <source>
        <dbReference type="EMBL" id="VFP79774.1"/>
    </source>
</evidence>
<comment type="similarity">
    <text evidence="3 8">Belongs to the HMBS family.</text>
</comment>
<feature type="domain" description="Porphobilinogen deaminase N-terminal" evidence="9">
    <location>
        <begin position="6"/>
        <end position="212"/>
    </location>
</feature>
<comment type="miscellaneous">
    <text evidence="8">The porphobilinogen subunits are added to the dipyrromethane group.</text>
</comment>